<dbReference type="GO" id="GO:0016757">
    <property type="term" value="F:glycosyltransferase activity"/>
    <property type="evidence" value="ECO:0007669"/>
    <property type="project" value="UniProtKB-KW"/>
</dbReference>
<dbReference type="InterPro" id="IPR008441">
    <property type="entry name" value="AfumC-like_glycosyl_Trfase"/>
</dbReference>
<dbReference type="SUPFAM" id="SSF53448">
    <property type="entry name" value="Nucleotide-diphospho-sugar transferases"/>
    <property type="match status" value="1"/>
</dbReference>
<evidence type="ECO:0000313" key="1">
    <source>
        <dbReference type="EMBL" id="EIM57662.1"/>
    </source>
</evidence>
<accession>I5AV39</accession>
<keyword evidence="1" id="KW-0328">Glycosyltransferase</keyword>
<reference evidence="1 2" key="2">
    <citation type="submission" date="2012-02" db="EMBL/GenBank/DDBJ databases">
        <title>Improved High-Quality Draft sequence of Eubacterium cellulosolvens 6.</title>
        <authorList>
            <consortium name="US DOE Joint Genome Institute"/>
            <person name="Lucas S."/>
            <person name="Han J."/>
            <person name="Lapidus A."/>
            <person name="Cheng J.-F."/>
            <person name="Goodwin L."/>
            <person name="Pitluck S."/>
            <person name="Peters L."/>
            <person name="Mikhailova N."/>
            <person name="Gu W."/>
            <person name="Detter J.C."/>
            <person name="Han C."/>
            <person name="Tapia R."/>
            <person name="Land M."/>
            <person name="Hauser L."/>
            <person name="Kyrpides N."/>
            <person name="Ivanova N."/>
            <person name="Pagani I."/>
            <person name="Johnson E."/>
            <person name="Mukhopadhyay B."/>
            <person name="Anderson I."/>
            <person name="Woyke T."/>
        </authorList>
    </citation>
    <scope>NUCLEOTIDE SEQUENCE [LARGE SCALE GENOMIC DNA]</scope>
    <source>
        <strain evidence="1 2">6</strain>
    </source>
</reference>
<dbReference type="eggNOG" id="COG3774">
    <property type="taxonomic scope" value="Bacteria"/>
</dbReference>
<dbReference type="STRING" id="633697.EubceDRAFT1_1887"/>
<gene>
    <name evidence="1" type="ORF">EubceDRAFT1_1887</name>
</gene>
<protein>
    <submittedName>
        <fullName evidence="1">Mannosyltransferase OCH1-like enzyme</fullName>
    </submittedName>
</protein>
<organism evidence="1 2">
    <name type="scientific">Eubacterium cellulosolvens (strain ATCC 43171 / JCM 9499 / 6)</name>
    <name type="common">Cillobacterium cellulosolvens</name>
    <dbReference type="NCBI Taxonomy" id="633697"/>
    <lineage>
        <taxon>Bacteria</taxon>
        <taxon>Bacillati</taxon>
        <taxon>Bacillota</taxon>
        <taxon>Clostridia</taxon>
        <taxon>Eubacteriales</taxon>
        <taxon>Eubacteriaceae</taxon>
        <taxon>Eubacterium</taxon>
    </lineage>
</organism>
<dbReference type="InterPro" id="IPR029044">
    <property type="entry name" value="Nucleotide-diphossugar_trans"/>
</dbReference>
<dbReference type="EMBL" id="CM001487">
    <property type="protein sequence ID" value="EIM57662.1"/>
    <property type="molecule type" value="Genomic_DNA"/>
</dbReference>
<reference evidence="1 2" key="1">
    <citation type="submission" date="2010-08" db="EMBL/GenBank/DDBJ databases">
        <authorList>
            <consortium name="US DOE Joint Genome Institute (JGI-PGF)"/>
            <person name="Lucas S."/>
            <person name="Copeland A."/>
            <person name="Lapidus A."/>
            <person name="Cheng J.-F."/>
            <person name="Bruce D."/>
            <person name="Goodwin L."/>
            <person name="Pitluck S."/>
            <person name="Land M.L."/>
            <person name="Hauser L."/>
            <person name="Chang Y.-J."/>
            <person name="Anderson I.J."/>
            <person name="Johnson E."/>
            <person name="Mulhopadhyay B."/>
            <person name="Kyrpides N."/>
            <person name="Woyke T.J."/>
        </authorList>
    </citation>
    <scope>NUCLEOTIDE SEQUENCE [LARGE SCALE GENOMIC DNA]</scope>
    <source>
        <strain evidence="1 2">6</strain>
    </source>
</reference>
<name>I5AV39_EUBC6</name>
<proteinExistence type="predicted"/>
<dbReference type="HOGENOM" id="CLU_068623_1_1_9"/>
<keyword evidence="1" id="KW-0808">Transferase</keyword>
<dbReference type="Proteomes" id="UP000005753">
    <property type="component" value="Chromosome"/>
</dbReference>
<dbReference type="Pfam" id="PF05704">
    <property type="entry name" value="Caps_synth"/>
    <property type="match status" value="1"/>
</dbReference>
<dbReference type="AlphaFoldDB" id="I5AV39"/>
<sequence length="316" mass="38128">MRGELLQKLGYKISDRMLLGSLYDIFMRNVRYKAEPLRFNYNVLIGQKHRMLYYRMLKKKFFSEAVKERPWESIPKEANPKTIWFLWIQGMENAPLLVRRCYESLQQQFPDYRIIVLTKENLREYVQLPDFIEEKYSKGIISHAHYSDLIRLEVLIRNGGTWMDSTVLCTDGRLLRELESKPLFMYSFYYFGFNAEIMRANNWFIVSRSHDNILSLEQKLLYEYWKVYDRPVDYFLFMIFMSMVLEYYEEEAKEMPIVSQAEAHILATYIYDSFDESKYRILKNSTGFHKLSTRFEMDKAEQKGTFYDVVIRQGKL</sequence>
<evidence type="ECO:0000313" key="2">
    <source>
        <dbReference type="Proteomes" id="UP000005753"/>
    </source>
</evidence>
<keyword evidence="2" id="KW-1185">Reference proteome</keyword>
<dbReference type="Gene3D" id="3.90.550.20">
    <property type="match status" value="1"/>
</dbReference>